<comment type="subcellular location">
    <subcellularLocation>
        <location evidence="2 8">Cytoplasm</location>
    </subcellularLocation>
</comment>
<reference evidence="12" key="2">
    <citation type="submission" date="2017-05" db="UniProtKB">
        <authorList>
            <consortium name="EnsemblMetazoa"/>
        </authorList>
    </citation>
    <scope>IDENTIFICATION</scope>
</reference>
<dbReference type="PRINTS" id="PR00111">
    <property type="entry name" value="ABHYDROLASE"/>
</dbReference>
<dbReference type="PIRSF" id="PIRSF006431">
    <property type="entry name" value="Pept_S33"/>
    <property type="match status" value="1"/>
</dbReference>
<evidence type="ECO:0000256" key="7">
    <source>
        <dbReference type="ARBA" id="ARBA00022801"/>
    </source>
</evidence>
<reference evidence="13" key="1">
    <citation type="journal article" date="2010" name="Nature">
        <title>The Amphimedon queenslandica genome and the evolution of animal complexity.</title>
        <authorList>
            <person name="Srivastava M."/>
            <person name="Simakov O."/>
            <person name="Chapman J."/>
            <person name="Fahey B."/>
            <person name="Gauthier M.E."/>
            <person name="Mitros T."/>
            <person name="Richards G.S."/>
            <person name="Conaco C."/>
            <person name="Dacre M."/>
            <person name="Hellsten U."/>
            <person name="Larroux C."/>
            <person name="Putnam N.H."/>
            <person name="Stanke M."/>
            <person name="Adamska M."/>
            <person name="Darling A."/>
            <person name="Degnan S.M."/>
            <person name="Oakley T.H."/>
            <person name="Plachetzki D.C."/>
            <person name="Zhai Y."/>
            <person name="Adamski M."/>
            <person name="Calcino A."/>
            <person name="Cummins S.F."/>
            <person name="Goodstein D.M."/>
            <person name="Harris C."/>
            <person name="Jackson D.J."/>
            <person name="Leys S.P."/>
            <person name="Shu S."/>
            <person name="Woodcroft B.J."/>
            <person name="Vervoort M."/>
            <person name="Kosik K.S."/>
            <person name="Manning G."/>
            <person name="Degnan B.M."/>
            <person name="Rokhsar D.S."/>
        </authorList>
    </citation>
    <scope>NUCLEOTIDE SEQUENCE [LARGE SCALE GENOMIC DNA]</scope>
</reference>
<keyword evidence="13" id="KW-1185">Reference proteome</keyword>
<dbReference type="PRINTS" id="PR00793">
    <property type="entry name" value="PROAMNOPTASE"/>
</dbReference>
<dbReference type="InterPro" id="IPR005944">
    <property type="entry name" value="Pro_iminopeptidase"/>
</dbReference>
<dbReference type="SUPFAM" id="SSF53474">
    <property type="entry name" value="alpha/beta-Hydrolases"/>
    <property type="match status" value="1"/>
</dbReference>
<dbReference type="Proteomes" id="UP000007879">
    <property type="component" value="Unassembled WGS sequence"/>
</dbReference>
<organism evidence="12">
    <name type="scientific">Amphimedon queenslandica</name>
    <name type="common">Sponge</name>
    <dbReference type="NCBI Taxonomy" id="400682"/>
    <lineage>
        <taxon>Eukaryota</taxon>
        <taxon>Metazoa</taxon>
        <taxon>Porifera</taxon>
        <taxon>Demospongiae</taxon>
        <taxon>Heteroscleromorpha</taxon>
        <taxon>Haplosclerida</taxon>
        <taxon>Niphatidae</taxon>
        <taxon>Amphimedon</taxon>
    </lineage>
</organism>
<name>A0A1X7VLU5_AMPQE</name>
<evidence type="ECO:0000313" key="12">
    <source>
        <dbReference type="EnsemblMetazoa" id="Aqu2.1.41042_001"/>
    </source>
</evidence>
<dbReference type="PANTHER" id="PTHR43722:SF1">
    <property type="entry name" value="PROLINE IMINOPEPTIDASE"/>
    <property type="match status" value="1"/>
</dbReference>
<dbReference type="EnsemblMetazoa" id="XM_003383674.3">
    <property type="protein sequence ID" value="XP_003383722.1"/>
    <property type="gene ID" value="LOC100632481"/>
</dbReference>
<feature type="domain" description="AB hydrolase-1" evidence="11">
    <location>
        <begin position="51"/>
        <end position="314"/>
    </location>
</feature>
<proteinExistence type="inferred from homology"/>
<dbReference type="EnsemblMetazoa" id="Aqu2.1.41042_001">
    <property type="protein sequence ID" value="Aqu2.1.41042_001"/>
    <property type="gene ID" value="Aqu2.1.41042"/>
</dbReference>
<evidence type="ECO:0000256" key="8">
    <source>
        <dbReference type="PIRNR" id="PIRNR006431"/>
    </source>
</evidence>
<dbReference type="InterPro" id="IPR002410">
    <property type="entry name" value="Peptidase_S33"/>
</dbReference>
<protein>
    <recommendedName>
        <fullName evidence="8 10">Proline iminopeptidase</fullName>
        <shortName evidence="8">PIP</shortName>
        <ecNumber evidence="8 10">3.4.11.5</ecNumber>
    </recommendedName>
    <alternativeName>
        <fullName evidence="8">Prolyl aminopeptidase</fullName>
    </alternativeName>
</protein>
<dbReference type="InterPro" id="IPR000073">
    <property type="entry name" value="AB_hydrolase_1"/>
</dbReference>
<dbReference type="OMA" id="ELRWFYQ"/>
<evidence type="ECO:0000256" key="5">
    <source>
        <dbReference type="ARBA" id="ARBA00022490"/>
    </source>
</evidence>
<keyword evidence="4 8" id="KW-0031">Aminopeptidase</keyword>
<feature type="active site" description="Nucleophile" evidence="9">
    <location>
        <position position="126"/>
    </location>
</feature>
<evidence type="ECO:0000256" key="4">
    <source>
        <dbReference type="ARBA" id="ARBA00022438"/>
    </source>
</evidence>
<feature type="active site" evidence="9">
    <location>
        <position position="284"/>
    </location>
</feature>
<dbReference type="InParanoid" id="A0A1X7VLU5"/>
<dbReference type="Pfam" id="PF00561">
    <property type="entry name" value="Abhydrolase_1"/>
    <property type="match status" value="1"/>
</dbReference>
<dbReference type="EC" id="3.4.11.5" evidence="8 10"/>
<keyword evidence="5 8" id="KW-0963">Cytoplasm</keyword>
<dbReference type="GO" id="GO:0004177">
    <property type="term" value="F:aminopeptidase activity"/>
    <property type="evidence" value="ECO:0007669"/>
    <property type="project" value="UniProtKB-UniRule"/>
</dbReference>
<dbReference type="AlphaFoldDB" id="A0A1X7VLU5"/>
<evidence type="ECO:0000256" key="10">
    <source>
        <dbReference type="RuleBase" id="RU003421"/>
    </source>
</evidence>
<evidence type="ECO:0000256" key="6">
    <source>
        <dbReference type="ARBA" id="ARBA00022670"/>
    </source>
</evidence>
<evidence type="ECO:0000259" key="11">
    <source>
        <dbReference type="Pfam" id="PF00561"/>
    </source>
</evidence>
<accession>A0A1X7VLU5</accession>
<dbReference type="GO" id="GO:0006508">
    <property type="term" value="P:proteolysis"/>
    <property type="evidence" value="ECO:0007669"/>
    <property type="project" value="UniProtKB-KW"/>
</dbReference>
<evidence type="ECO:0000313" key="13">
    <source>
        <dbReference type="Proteomes" id="UP000007879"/>
    </source>
</evidence>
<dbReference type="KEGG" id="aqu:100632481"/>
<gene>
    <name evidence="12" type="primary">100632481</name>
</gene>
<keyword evidence="7 8" id="KW-0378">Hydrolase</keyword>
<dbReference type="PANTHER" id="PTHR43722">
    <property type="entry name" value="PROLINE IMINOPEPTIDASE"/>
    <property type="match status" value="1"/>
</dbReference>
<dbReference type="NCBIfam" id="TIGR01249">
    <property type="entry name" value="pro_imino_pep_1"/>
    <property type="match status" value="1"/>
</dbReference>
<dbReference type="eggNOG" id="ENOG502QPPY">
    <property type="taxonomic scope" value="Eukaryota"/>
</dbReference>
<keyword evidence="6 8" id="KW-0645">Protease</keyword>
<sequence length="333" mass="38161">MEAVPAVNDDVEVVEPVEGYPTTEDAFDSGWLKVSDLHEIYYEQSGKEDGNPVIYVHGGPGSGCSSACRRYFDPSVYRVILLDQRGAGKSLPHAELKENTTWDLVEDLEKLRQHLGIDKWIVFGGSWGSTLSLVYAIKHTERVKALILRGIFTGRREEVAWLYEEGGASNIYPDYWKDFVSAIPKCERRDMVSAYYRRLTSPDHEVCLEAAQAWAQWECRISKMVVDLEKINTRIQNESWVLSFAKIECHYFVHDCWFDDPSYILNNIEKIRNVPGVIVQGRYDMVTPIKTAWELHEKWPEAELEIISYGAHSVISPDMRAALINAAERYKFS</sequence>
<dbReference type="InterPro" id="IPR029058">
    <property type="entry name" value="AB_hydrolase_fold"/>
</dbReference>
<evidence type="ECO:0000256" key="1">
    <source>
        <dbReference type="ARBA" id="ARBA00001585"/>
    </source>
</evidence>
<evidence type="ECO:0000256" key="2">
    <source>
        <dbReference type="ARBA" id="ARBA00004496"/>
    </source>
</evidence>
<dbReference type="GO" id="GO:0005737">
    <property type="term" value="C:cytoplasm"/>
    <property type="evidence" value="ECO:0007669"/>
    <property type="project" value="UniProtKB-SubCell"/>
</dbReference>
<evidence type="ECO:0000256" key="3">
    <source>
        <dbReference type="ARBA" id="ARBA00010088"/>
    </source>
</evidence>
<dbReference type="STRING" id="400682.A0A1X7VLU5"/>
<dbReference type="Gene3D" id="3.40.50.1820">
    <property type="entry name" value="alpha/beta hydrolase"/>
    <property type="match status" value="1"/>
</dbReference>
<dbReference type="OrthoDB" id="10249433at2759"/>
<comment type="similarity">
    <text evidence="3 8 10">Belongs to the peptidase S33 family.</text>
</comment>
<evidence type="ECO:0000256" key="9">
    <source>
        <dbReference type="PIRSR" id="PIRSR006431-1"/>
    </source>
</evidence>
<feature type="active site" description="Proton donor" evidence="9">
    <location>
        <position position="312"/>
    </location>
</feature>
<comment type="catalytic activity">
    <reaction evidence="1 8 10">
        <text>Release of N-terminal proline from a peptide.</text>
        <dbReference type="EC" id="3.4.11.5"/>
    </reaction>
</comment>